<keyword evidence="6 13" id="KW-1133">Transmembrane helix</keyword>
<comment type="similarity">
    <text evidence="3">Belongs to the BRI3 family.</text>
</comment>
<keyword evidence="15" id="KW-1185">Reference proteome</keyword>
<dbReference type="InterPro" id="IPR019317">
    <property type="entry name" value="BRI3"/>
</dbReference>
<feature type="region of interest" description="Disordered" evidence="12">
    <location>
        <begin position="1"/>
        <end position="54"/>
    </location>
</feature>
<sequence length="117" mass="12506">MSAPPPYYPPDPGHQGGYQVPQAYQQGPYPITTPPQPGYAPSYHEGAPPGYQPLPANVPPTAYVYIRGNCPACHTGTLEDSCTALGVCLAICFFPIGIVCCLMLTEKRCNHCGMSFS</sequence>
<dbReference type="Proteomes" id="UP000275408">
    <property type="component" value="Unassembled WGS sequence"/>
</dbReference>
<protein>
    <recommendedName>
        <fullName evidence="9">Membrane protein BRI3</fullName>
    </recommendedName>
    <alternativeName>
        <fullName evidence="10">Brain protein I3</fullName>
    </alternativeName>
</protein>
<dbReference type="PANTHER" id="PTHR13551:SF1">
    <property type="entry name" value="MEMBRANE PROTEIN BRI3"/>
    <property type="match status" value="1"/>
</dbReference>
<comment type="subcellular location">
    <subcellularLocation>
        <location evidence="2">Cytoplasm</location>
        <location evidence="2">Perinuclear region</location>
    </subcellularLocation>
    <subcellularLocation>
        <location evidence="1">Lysosome membrane</location>
        <topology evidence="1">Multi-pass membrane protein</topology>
    </subcellularLocation>
</comment>
<evidence type="ECO:0000256" key="1">
    <source>
        <dbReference type="ARBA" id="ARBA00004155"/>
    </source>
</evidence>
<reference evidence="14 15" key="1">
    <citation type="journal article" date="2018" name="Sci. Rep.">
        <title>Comparative analysis of the Pocillopora damicornis genome highlights role of immune system in coral evolution.</title>
        <authorList>
            <person name="Cunning R."/>
            <person name="Bay R.A."/>
            <person name="Gillette P."/>
            <person name="Baker A.C."/>
            <person name="Traylor-Knowles N."/>
        </authorList>
    </citation>
    <scope>NUCLEOTIDE SEQUENCE [LARGE SCALE GENOMIC DNA]</scope>
    <source>
        <strain evidence="14">RSMAS</strain>
        <tissue evidence="14">Whole animal</tissue>
    </source>
</reference>
<feature type="transmembrane region" description="Helical" evidence="13">
    <location>
        <begin position="84"/>
        <end position="105"/>
    </location>
</feature>
<keyword evidence="8" id="KW-0458">Lysosome</keyword>
<evidence type="ECO:0000256" key="9">
    <source>
        <dbReference type="ARBA" id="ARBA00035284"/>
    </source>
</evidence>
<comment type="subunit">
    <text evidence="11">Interacts with BRI3BP. Interacts with MGAT1 and IFITM3.</text>
</comment>
<evidence type="ECO:0000256" key="10">
    <source>
        <dbReference type="ARBA" id="ARBA00035449"/>
    </source>
</evidence>
<evidence type="ECO:0000256" key="13">
    <source>
        <dbReference type="SAM" id="Phobius"/>
    </source>
</evidence>
<dbReference type="OMA" id="NCGAMFG"/>
<dbReference type="PANTHER" id="PTHR13551">
    <property type="entry name" value="BRAIN PROTEIN I3"/>
    <property type="match status" value="1"/>
</dbReference>
<evidence type="ECO:0000313" key="15">
    <source>
        <dbReference type="Proteomes" id="UP000275408"/>
    </source>
</evidence>
<dbReference type="GO" id="GO:0048471">
    <property type="term" value="C:perinuclear region of cytoplasm"/>
    <property type="evidence" value="ECO:0007669"/>
    <property type="project" value="UniProtKB-SubCell"/>
</dbReference>
<evidence type="ECO:0000256" key="12">
    <source>
        <dbReference type="SAM" id="MobiDB-lite"/>
    </source>
</evidence>
<evidence type="ECO:0000256" key="7">
    <source>
        <dbReference type="ARBA" id="ARBA00023136"/>
    </source>
</evidence>
<evidence type="ECO:0000256" key="2">
    <source>
        <dbReference type="ARBA" id="ARBA00004556"/>
    </source>
</evidence>
<evidence type="ECO:0000256" key="5">
    <source>
        <dbReference type="ARBA" id="ARBA00022692"/>
    </source>
</evidence>
<evidence type="ECO:0000256" key="3">
    <source>
        <dbReference type="ARBA" id="ARBA00008090"/>
    </source>
</evidence>
<dbReference type="AlphaFoldDB" id="A0A3M6UAR2"/>
<accession>A0A3M6UAR2</accession>
<name>A0A3M6UAR2_POCDA</name>
<dbReference type="GO" id="GO:0005765">
    <property type="term" value="C:lysosomal membrane"/>
    <property type="evidence" value="ECO:0007669"/>
    <property type="project" value="UniProtKB-SubCell"/>
</dbReference>
<dbReference type="OrthoDB" id="2564984at2759"/>
<evidence type="ECO:0000256" key="6">
    <source>
        <dbReference type="ARBA" id="ARBA00022989"/>
    </source>
</evidence>
<dbReference type="EMBL" id="RCHS01001937">
    <property type="protein sequence ID" value="RMX50568.1"/>
    <property type="molecule type" value="Genomic_DNA"/>
</dbReference>
<keyword evidence="7 13" id="KW-0472">Membrane</keyword>
<gene>
    <name evidence="14" type="ORF">pdam_00008777</name>
</gene>
<keyword evidence="5 13" id="KW-0812">Transmembrane</keyword>
<keyword evidence="4" id="KW-0963">Cytoplasm</keyword>
<evidence type="ECO:0000313" key="14">
    <source>
        <dbReference type="EMBL" id="RMX50568.1"/>
    </source>
</evidence>
<dbReference type="Pfam" id="PF10164">
    <property type="entry name" value="BRI3"/>
    <property type="match status" value="1"/>
</dbReference>
<evidence type="ECO:0000256" key="4">
    <source>
        <dbReference type="ARBA" id="ARBA00022490"/>
    </source>
</evidence>
<evidence type="ECO:0000256" key="8">
    <source>
        <dbReference type="ARBA" id="ARBA00023228"/>
    </source>
</evidence>
<comment type="caution">
    <text evidence="14">The sequence shown here is derived from an EMBL/GenBank/DDBJ whole genome shotgun (WGS) entry which is preliminary data.</text>
</comment>
<feature type="compositionally biased region" description="Pro residues" evidence="12">
    <location>
        <begin position="1"/>
        <end position="12"/>
    </location>
</feature>
<evidence type="ECO:0000256" key="11">
    <source>
        <dbReference type="ARBA" id="ARBA00046593"/>
    </source>
</evidence>
<organism evidence="14 15">
    <name type="scientific">Pocillopora damicornis</name>
    <name type="common">Cauliflower coral</name>
    <name type="synonym">Millepora damicornis</name>
    <dbReference type="NCBI Taxonomy" id="46731"/>
    <lineage>
        <taxon>Eukaryota</taxon>
        <taxon>Metazoa</taxon>
        <taxon>Cnidaria</taxon>
        <taxon>Anthozoa</taxon>
        <taxon>Hexacorallia</taxon>
        <taxon>Scleractinia</taxon>
        <taxon>Astrocoeniina</taxon>
        <taxon>Pocilloporidae</taxon>
        <taxon>Pocillopora</taxon>
    </lineage>
</organism>
<proteinExistence type="inferred from homology"/>